<feature type="transmembrane region" description="Helical" evidence="1">
    <location>
        <begin position="64"/>
        <end position="87"/>
    </location>
</feature>
<sequence length="203" mass="23828">MKKKMTYDHIITILVVIYLIIHLIYNILFQSGNKLWNISLIFIAIIAMKFIFSFTFMKKSKIMYMLGLIFIVMSIYLGNVLNIYTFISQYDKILHFVSGIILSVFGFSIYIYFEHKEQNKLNYKFAIIFTLMFSIAMAGIWEIWEFSTDQIFGLTSQHNSLFDTMMDIICGTIGGCLILPLVYIHIKNKKIKFLEVIIKEITE</sequence>
<accession>A0ABS7AIZ3</accession>
<feature type="transmembrane region" description="Helical" evidence="1">
    <location>
        <begin position="35"/>
        <end position="52"/>
    </location>
</feature>
<reference evidence="2 3" key="1">
    <citation type="submission" date="2021-07" db="EMBL/GenBank/DDBJ databases">
        <title>Clostridium weizhouense sp. nov., an anaerobic bacterium isolated from activated sludge of Petroleum wastewater.</title>
        <authorList>
            <person name="Li Q."/>
        </authorList>
    </citation>
    <scope>NUCLEOTIDE SEQUENCE [LARGE SCALE GENOMIC DNA]</scope>
    <source>
        <strain evidence="2 3">YB-6</strain>
    </source>
</reference>
<evidence type="ECO:0000313" key="3">
    <source>
        <dbReference type="Proteomes" id="UP001519921"/>
    </source>
</evidence>
<keyword evidence="1" id="KW-0812">Transmembrane</keyword>
<feature type="transmembrane region" description="Helical" evidence="1">
    <location>
        <begin position="93"/>
        <end position="113"/>
    </location>
</feature>
<evidence type="ECO:0000313" key="2">
    <source>
        <dbReference type="EMBL" id="MBW6408620.1"/>
    </source>
</evidence>
<dbReference type="Pfam" id="PF09997">
    <property type="entry name" value="DUF2238"/>
    <property type="match status" value="1"/>
</dbReference>
<keyword evidence="3" id="KW-1185">Reference proteome</keyword>
<feature type="transmembrane region" description="Helical" evidence="1">
    <location>
        <begin position="164"/>
        <end position="184"/>
    </location>
</feature>
<dbReference type="InterPro" id="IPR014509">
    <property type="entry name" value="YjdF-like"/>
</dbReference>
<keyword evidence="1" id="KW-1133">Transmembrane helix</keyword>
<feature type="transmembrane region" description="Helical" evidence="1">
    <location>
        <begin position="125"/>
        <end position="144"/>
    </location>
</feature>
<dbReference type="Proteomes" id="UP001519921">
    <property type="component" value="Unassembled WGS sequence"/>
</dbReference>
<keyword evidence="1" id="KW-0472">Membrane</keyword>
<gene>
    <name evidence="2" type="ORF">KYD98_00775</name>
</gene>
<dbReference type="RefSeq" id="WP_219777683.1">
    <property type="nucleotide sequence ID" value="NZ_JAHXPT010000001.1"/>
</dbReference>
<organism evidence="2 3">
    <name type="scientific">Clostridium weizhouense</name>
    <dbReference type="NCBI Taxonomy" id="2859781"/>
    <lineage>
        <taxon>Bacteria</taxon>
        <taxon>Bacillati</taxon>
        <taxon>Bacillota</taxon>
        <taxon>Clostridia</taxon>
        <taxon>Eubacteriales</taxon>
        <taxon>Clostridiaceae</taxon>
        <taxon>Clostridium</taxon>
    </lineage>
</organism>
<feature type="transmembrane region" description="Helical" evidence="1">
    <location>
        <begin position="7"/>
        <end position="29"/>
    </location>
</feature>
<evidence type="ECO:0000256" key="1">
    <source>
        <dbReference type="SAM" id="Phobius"/>
    </source>
</evidence>
<protein>
    <recommendedName>
        <fullName evidence="4">Membrane-spanning protein</fullName>
    </recommendedName>
</protein>
<evidence type="ECO:0008006" key="4">
    <source>
        <dbReference type="Google" id="ProtNLM"/>
    </source>
</evidence>
<name>A0ABS7AIZ3_9CLOT</name>
<dbReference type="EMBL" id="JAHXPT010000001">
    <property type="protein sequence ID" value="MBW6408620.1"/>
    <property type="molecule type" value="Genomic_DNA"/>
</dbReference>
<proteinExistence type="predicted"/>
<comment type="caution">
    <text evidence="2">The sequence shown here is derived from an EMBL/GenBank/DDBJ whole genome shotgun (WGS) entry which is preliminary data.</text>
</comment>